<organism evidence="2 3">
    <name type="scientific">Streptomyces zhihengii</name>
    <dbReference type="NCBI Taxonomy" id="1818004"/>
    <lineage>
        <taxon>Bacteria</taxon>
        <taxon>Bacillati</taxon>
        <taxon>Actinomycetota</taxon>
        <taxon>Actinomycetes</taxon>
        <taxon>Kitasatosporales</taxon>
        <taxon>Streptomycetaceae</taxon>
        <taxon>Streptomyces</taxon>
    </lineage>
</organism>
<gene>
    <name evidence="2" type="ORF">JE024_02005</name>
</gene>
<evidence type="ECO:0008006" key="4">
    <source>
        <dbReference type="Google" id="ProtNLM"/>
    </source>
</evidence>
<evidence type="ECO:0000313" key="2">
    <source>
        <dbReference type="EMBL" id="MBM9617526.1"/>
    </source>
</evidence>
<evidence type="ECO:0000256" key="1">
    <source>
        <dbReference type="SAM" id="MobiDB-lite"/>
    </source>
</evidence>
<feature type="compositionally biased region" description="Basic and acidic residues" evidence="1">
    <location>
        <begin position="60"/>
        <end position="70"/>
    </location>
</feature>
<keyword evidence="3" id="KW-1185">Reference proteome</keyword>
<dbReference type="Proteomes" id="UP000664109">
    <property type="component" value="Unassembled WGS sequence"/>
</dbReference>
<sequence length="144" mass="14725">MDRRVRRTAAAALPSVLLGVWAVFLVLLGTSPGSPAVPGQAAASPATVRPAVLPASAPPRDGRPHAEVRAPSRSAADSAVQQTAAAEHTVRLPGAPPAVASAVHTARPAQPRGIAGAGPRQERAPPRDAYDPRHTRGPPATRFS</sequence>
<proteinExistence type="predicted"/>
<feature type="compositionally biased region" description="Low complexity" evidence="1">
    <location>
        <begin position="74"/>
        <end position="86"/>
    </location>
</feature>
<protein>
    <recommendedName>
        <fullName evidence="4">Serine/threonine protein kinase</fullName>
    </recommendedName>
</protein>
<name>A0ABS2UIX1_9ACTN</name>
<accession>A0ABS2UIX1</accession>
<feature type="region of interest" description="Disordered" evidence="1">
    <location>
        <begin position="35"/>
        <end position="144"/>
    </location>
</feature>
<reference evidence="2 3" key="1">
    <citation type="journal article" date="2016" name="Arch. Microbiol.">
        <title>Streptomyces zhihengii sp. nov., isolated from rhizospheric soil of Psammosilene tunicoides.</title>
        <authorList>
            <person name="Huang M.J."/>
            <person name="Fei J.J."/>
            <person name="Salam N."/>
            <person name="Kim C.J."/>
            <person name="Hozzein W.N."/>
            <person name="Xiao M."/>
            <person name="Huang H.Q."/>
            <person name="Li W.J."/>
        </authorList>
    </citation>
    <scope>NUCLEOTIDE SEQUENCE [LARGE SCALE GENOMIC DNA]</scope>
    <source>
        <strain evidence="2 3">YIM T102</strain>
    </source>
</reference>
<dbReference type="EMBL" id="JAFEJA010000001">
    <property type="protein sequence ID" value="MBM9617526.1"/>
    <property type="molecule type" value="Genomic_DNA"/>
</dbReference>
<feature type="compositionally biased region" description="Basic and acidic residues" evidence="1">
    <location>
        <begin position="120"/>
        <end position="134"/>
    </location>
</feature>
<evidence type="ECO:0000313" key="3">
    <source>
        <dbReference type="Proteomes" id="UP000664109"/>
    </source>
</evidence>
<comment type="caution">
    <text evidence="2">The sequence shown here is derived from an EMBL/GenBank/DDBJ whole genome shotgun (WGS) entry which is preliminary data.</text>
</comment>
<dbReference type="RefSeq" id="WP_205371895.1">
    <property type="nucleotide sequence ID" value="NZ_JAFEJA010000001.1"/>
</dbReference>